<sequence length="284" mass="30674">MTTNLPDTTDDLATDVELMPTNTANALDDQAFASLEKYARSMDVADRIAEGIYRTDYAGPFKGKKADMAIAILSAAGLGIRPENVGKAIYVVHGSPALYGKTALAIAKSHGYKMRKTEESPQVVTCVFTAPDGEEYPVTYTYERAEREGLVKGNAAQYKSRPEKMLTWKCVGEAADMFFPHILNNLPVKEDIEQGAPVRATATRTDRKGGARAALAAAAQQAAQPEPQDTVVDDVLSSIIAEIQDAPDRPAITEIMARDEVKALDSDDHDQVSAAANTRWQALA</sequence>
<organism evidence="1 2">
    <name type="scientific">Corynebacterium freneyi</name>
    <dbReference type="NCBI Taxonomy" id="134034"/>
    <lineage>
        <taxon>Bacteria</taxon>
        <taxon>Bacillati</taxon>
        <taxon>Actinomycetota</taxon>
        <taxon>Actinomycetes</taxon>
        <taxon>Mycobacteriales</taxon>
        <taxon>Corynebacteriaceae</taxon>
        <taxon>Corynebacterium</taxon>
    </lineage>
</organism>
<dbReference type="EMBL" id="JAGINY010000001">
    <property type="protein sequence ID" value="MBP2333331.1"/>
    <property type="molecule type" value="Genomic_DNA"/>
</dbReference>
<comment type="caution">
    <text evidence="1">The sequence shown here is derived from an EMBL/GenBank/DDBJ whole genome shotgun (WGS) entry which is preliminary data.</text>
</comment>
<protein>
    <recommendedName>
        <fullName evidence="3">RecT-like ssDNA binding protein</fullName>
    </recommendedName>
</protein>
<evidence type="ECO:0000313" key="2">
    <source>
        <dbReference type="Proteomes" id="UP001519305"/>
    </source>
</evidence>
<keyword evidence="2" id="KW-1185">Reference proteome</keyword>
<dbReference type="RefSeq" id="WP_209653990.1">
    <property type="nucleotide sequence ID" value="NZ_CP047357.1"/>
</dbReference>
<name>A0ABS4U9V3_9CORY</name>
<reference evidence="1 2" key="1">
    <citation type="submission" date="2021-03" db="EMBL/GenBank/DDBJ databases">
        <title>Sequencing the genomes of 1000 actinobacteria strains.</title>
        <authorList>
            <person name="Klenk H.-P."/>
        </authorList>
    </citation>
    <scope>NUCLEOTIDE SEQUENCE [LARGE SCALE GENOMIC DNA]</scope>
    <source>
        <strain evidence="1 2">DSM 44506</strain>
    </source>
</reference>
<gene>
    <name evidence="1" type="ORF">JOF33_002030</name>
</gene>
<dbReference type="Proteomes" id="UP001519305">
    <property type="component" value="Unassembled WGS sequence"/>
</dbReference>
<evidence type="ECO:0008006" key="3">
    <source>
        <dbReference type="Google" id="ProtNLM"/>
    </source>
</evidence>
<accession>A0ABS4U9V3</accession>
<proteinExistence type="predicted"/>
<evidence type="ECO:0000313" key="1">
    <source>
        <dbReference type="EMBL" id="MBP2333331.1"/>
    </source>
</evidence>